<dbReference type="Pfam" id="PF07833">
    <property type="entry name" value="Cu_amine_oxidN1"/>
    <property type="match status" value="1"/>
</dbReference>
<gene>
    <name evidence="3" type="ORF">C8Z91_22055</name>
</gene>
<evidence type="ECO:0000313" key="3">
    <source>
        <dbReference type="EMBL" id="PUA37034.1"/>
    </source>
</evidence>
<dbReference type="InterPro" id="IPR036582">
    <property type="entry name" value="Mao_N_sf"/>
</dbReference>
<feature type="transmembrane region" description="Helical" evidence="1">
    <location>
        <begin position="12"/>
        <end position="32"/>
    </location>
</feature>
<comment type="caution">
    <text evidence="3">The sequence shown here is derived from an EMBL/GenBank/DDBJ whole genome shotgun (WGS) entry which is preliminary data.</text>
</comment>
<protein>
    <recommendedName>
        <fullName evidence="2">Copper amine oxidase-like N-terminal domain-containing protein</fullName>
    </recommendedName>
</protein>
<dbReference type="RefSeq" id="WP_108533202.1">
    <property type="nucleotide sequence ID" value="NZ_PYHP01000063.1"/>
</dbReference>
<reference evidence="3 4" key="1">
    <citation type="submission" date="2018-03" db="EMBL/GenBank/DDBJ databases">
        <title>Genome sequence of Paenibacillus elgii strain AC13 an antimicrobial compound producing bacteria.</title>
        <authorList>
            <person name="Kurokawa A.S."/>
            <person name="Araujo J.F."/>
            <person name="Costa R.A."/>
            <person name="Ortega D.B."/>
            <person name="Pires A.S."/>
            <person name="Pappas G.J.Jr."/>
            <person name="Franco O.L."/>
            <person name="Barreto C."/>
            <person name="Magalhaes B.S."/>
            <person name="Kruger R.H."/>
        </authorList>
    </citation>
    <scope>NUCLEOTIDE SEQUENCE [LARGE SCALE GENOMIC DNA]</scope>
    <source>
        <strain evidence="3 4">AC13</strain>
    </source>
</reference>
<dbReference type="AlphaFoldDB" id="A0A2T6FYN2"/>
<dbReference type="SUPFAM" id="SSF55383">
    <property type="entry name" value="Copper amine oxidase, domain N"/>
    <property type="match status" value="1"/>
</dbReference>
<dbReference type="EMBL" id="PYHP01000063">
    <property type="protein sequence ID" value="PUA37034.1"/>
    <property type="molecule type" value="Genomic_DNA"/>
</dbReference>
<dbReference type="Proteomes" id="UP000244184">
    <property type="component" value="Unassembled WGS sequence"/>
</dbReference>
<keyword evidence="1" id="KW-0472">Membrane</keyword>
<name>A0A2T6FYN2_9BACL</name>
<feature type="domain" description="Copper amine oxidase-like N-terminal" evidence="2">
    <location>
        <begin position="48"/>
        <end position="108"/>
    </location>
</feature>
<organism evidence="3 4">
    <name type="scientific">Paenibacillus elgii</name>
    <dbReference type="NCBI Taxonomy" id="189691"/>
    <lineage>
        <taxon>Bacteria</taxon>
        <taxon>Bacillati</taxon>
        <taxon>Bacillota</taxon>
        <taxon>Bacilli</taxon>
        <taxon>Bacillales</taxon>
        <taxon>Paenibacillaceae</taxon>
        <taxon>Paenibacillus</taxon>
    </lineage>
</organism>
<accession>A0A2T6FYN2</accession>
<proteinExistence type="predicted"/>
<evidence type="ECO:0000259" key="2">
    <source>
        <dbReference type="Pfam" id="PF07833"/>
    </source>
</evidence>
<evidence type="ECO:0000313" key="4">
    <source>
        <dbReference type="Proteomes" id="UP000244184"/>
    </source>
</evidence>
<dbReference type="InterPro" id="IPR012854">
    <property type="entry name" value="Cu_amine_oxidase-like_N"/>
</dbReference>
<keyword evidence="1" id="KW-1133">Transmembrane helix</keyword>
<keyword evidence="1" id="KW-0812">Transmembrane</keyword>
<sequence length="189" mass="22051">MGRQVGEFMKKYVVGFIAGILVASVSTSYAAFEEKTEAIISKLMKIKINGYTAELEEPPLIVNGNSYLPLRATADLLGYHVNYSDEEKTVYLDNKNLEFYGDKQVYYSLDEINEQKKGNLVVFMRNQVSEIFYNGEKYPFDPIFDYYFDNISEKKYFSEQALSRLTPKIHLENLKKYRVNRAENFISRY</sequence>
<evidence type="ECO:0000256" key="1">
    <source>
        <dbReference type="SAM" id="Phobius"/>
    </source>
</evidence>